<dbReference type="AlphaFoldDB" id="A0A167K128"/>
<accession>A0A167K128</accession>
<reference evidence="2" key="1">
    <citation type="submission" date="2015-06" db="EMBL/GenBank/DDBJ databases">
        <title>Expansion of signal transduction pathways in fungi by whole-genome duplication.</title>
        <authorList>
            <consortium name="DOE Joint Genome Institute"/>
            <person name="Corrochano L.M."/>
            <person name="Kuo A."/>
            <person name="Marcet-Houben M."/>
            <person name="Polaino S."/>
            <person name="Salamov A."/>
            <person name="Villalobos J.M."/>
            <person name="Alvarez M.I."/>
            <person name="Avalos J."/>
            <person name="Benito E.P."/>
            <person name="Benoit I."/>
            <person name="Burger G."/>
            <person name="Camino L.P."/>
            <person name="Canovas D."/>
            <person name="Cerda-Olmedo E."/>
            <person name="Cheng J.-F."/>
            <person name="Dominguez A."/>
            <person name="Elias M."/>
            <person name="Eslava A.P."/>
            <person name="Glaser F."/>
            <person name="Grimwood J."/>
            <person name="Gutierrez G."/>
            <person name="Heitman J."/>
            <person name="Henrissat B."/>
            <person name="Iturriaga E.A."/>
            <person name="Lang B.F."/>
            <person name="Lavin J.L."/>
            <person name="Lee S."/>
            <person name="Li W."/>
            <person name="Lindquist E."/>
            <person name="Lopez-Garcia S."/>
            <person name="Luque E.M."/>
            <person name="Marcos A.T."/>
            <person name="Martin J."/>
            <person name="McCluskey K."/>
            <person name="Medina H.R."/>
            <person name="Miralles-Duran A."/>
            <person name="Miyazaki A."/>
            <person name="Munoz-Torres E."/>
            <person name="Oguiza J.A."/>
            <person name="Ohm R."/>
            <person name="Olmedo M."/>
            <person name="Orejas M."/>
            <person name="Ortiz-Castellanos L."/>
            <person name="Pisabarro A.G."/>
            <person name="Rodriguez-Romero J."/>
            <person name="Ruiz-Herrera J."/>
            <person name="Ruiz-Vazquez R."/>
            <person name="Sanz C."/>
            <person name="Schackwitz W."/>
            <person name="Schmutz J."/>
            <person name="Shahriari M."/>
            <person name="Shelest E."/>
            <person name="Silva-Franco F."/>
            <person name="Soanes D."/>
            <person name="Syed K."/>
            <person name="Tagua V.G."/>
            <person name="Talbot N.J."/>
            <person name="Thon M."/>
            <person name="De vries R.P."/>
            <person name="Wiebenga A."/>
            <person name="Yadav J.S."/>
            <person name="Braun E.L."/>
            <person name="Baker S."/>
            <person name="Garre V."/>
            <person name="Horwitz B."/>
            <person name="Torres-Martinez S."/>
            <person name="Idnurm A."/>
            <person name="Herrera-Estrella A."/>
            <person name="Gabaldon T."/>
            <person name="Grigoriev I.V."/>
        </authorList>
    </citation>
    <scope>NUCLEOTIDE SEQUENCE [LARGE SCALE GENOMIC DNA]</scope>
    <source>
        <strain evidence="2">NRRL 1555(-)</strain>
    </source>
</reference>
<evidence type="ECO:0008006" key="3">
    <source>
        <dbReference type="Google" id="ProtNLM"/>
    </source>
</evidence>
<dbReference type="GeneID" id="28993704"/>
<dbReference type="RefSeq" id="XP_018285078.1">
    <property type="nucleotide sequence ID" value="XM_018432798.1"/>
</dbReference>
<protein>
    <recommendedName>
        <fullName evidence="3">DDE Tnp4 domain-containing protein</fullName>
    </recommendedName>
</protein>
<organism evidence="1 2">
    <name type="scientific">Phycomyces blakesleeanus (strain ATCC 8743b / DSM 1359 / FGSC 10004 / NBRC 33097 / NRRL 1555)</name>
    <dbReference type="NCBI Taxonomy" id="763407"/>
    <lineage>
        <taxon>Eukaryota</taxon>
        <taxon>Fungi</taxon>
        <taxon>Fungi incertae sedis</taxon>
        <taxon>Mucoromycota</taxon>
        <taxon>Mucoromycotina</taxon>
        <taxon>Mucoromycetes</taxon>
        <taxon>Mucorales</taxon>
        <taxon>Phycomycetaceae</taxon>
        <taxon>Phycomyces</taxon>
    </lineage>
</organism>
<dbReference type="VEuPathDB" id="FungiDB:PHYBLDRAFT_151983"/>
<dbReference type="Proteomes" id="UP000077315">
    <property type="component" value="Unassembled WGS sequence"/>
</dbReference>
<evidence type="ECO:0000313" key="2">
    <source>
        <dbReference type="Proteomes" id="UP000077315"/>
    </source>
</evidence>
<dbReference type="EMBL" id="KV441026">
    <property type="protein sequence ID" value="OAD67038.1"/>
    <property type="molecule type" value="Genomic_DNA"/>
</dbReference>
<sequence length="165" mass="18680">MLDTTPSVRSEYQHLNECIGAVDGKLIVIQKPSLFGNSWLDQHSNVSMALMAVCDHKKRFTDIRVGLAILESCFVIQDHTLLEPESMAKVITTCCILHNMCITFGNSKVYLEELLRADGASFEAHDADNDDEDFEDPYAEMDNSCIETETASERRFRRDQVKDTL</sequence>
<gene>
    <name evidence="1" type="ORF">PHYBLDRAFT_151983</name>
</gene>
<proteinExistence type="predicted"/>
<name>A0A167K128_PHYB8</name>
<dbReference type="InParanoid" id="A0A167K128"/>
<keyword evidence="2" id="KW-1185">Reference proteome</keyword>
<dbReference type="OrthoDB" id="2437314at2759"/>
<evidence type="ECO:0000313" key="1">
    <source>
        <dbReference type="EMBL" id="OAD67038.1"/>
    </source>
</evidence>